<dbReference type="AlphaFoldDB" id="A0A8J9X3Q0"/>
<feature type="region of interest" description="Disordered" evidence="2">
    <location>
        <begin position="133"/>
        <end position="162"/>
    </location>
</feature>
<accession>A0A8J9X3Q0</accession>
<evidence type="ECO:0000313" key="3">
    <source>
        <dbReference type="EMBL" id="CAG9283095.1"/>
    </source>
</evidence>
<reference evidence="3" key="1">
    <citation type="submission" date="2022-02" db="EMBL/GenBank/DDBJ databases">
        <authorList>
            <person name="Giguere J D."/>
        </authorList>
    </citation>
    <scope>NUCLEOTIDE SEQUENCE</scope>
    <source>
        <strain evidence="3">CCAP 1055/1</strain>
    </source>
</reference>
<feature type="coiled-coil region" evidence="1">
    <location>
        <begin position="220"/>
        <end position="254"/>
    </location>
</feature>
<dbReference type="EMBL" id="OU594959">
    <property type="protein sequence ID" value="CAG9283095.1"/>
    <property type="molecule type" value="Genomic_DNA"/>
</dbReference>
<protein>
    <submittedName>
        <fullName evidence="3">Uncharacterized protein</fullName>
    </submittedName>
</protein>
<gene>
    <name evidence="3" type="ORF">PTTT1_LOCUS21695</name>
</gene>
<evidence type="ECO:0000256" key="1">
    <source>
        <dbReference type="SAM" id="Coils"/>
    </source>
</evidence>
<keyword evidence="1" id="KW-0175">Coiled coil</keyword>
<organism evidence="3">
    <name type="scientific">Phaeodactylum tricornutum</name>
    <name type="common">Diatom</name>
    <dbReference type="NCBI Taxonomy" id="2850"/>
    <lineage>
        <taxon>Eukaryota</taxon>
        <taxon>Sar</taxon>
        <taxon>Stramenopiles</taxon>
        <taxon>Ochrophyta</taxon>
        <taxon>Bacillariophyta</taxon>
        <taxon>Bacillariophyceae</taxon>
        <taxon>Bacillariophycidae</taxon>
        <taxon>Naviculales</taxon>
        <taxon>Phaeodactylaceae</taxon>
        <taxon>Phaeodactylum</taxon>
    </lineage>
</organism>
<dbReference type="Proteomes" id="UP000836788">
    <property type="component" value="Chromosome 18"/>
</dbReference>
<name>A0A8J9X3Q0_PHATR</name>
<proteinExistence type="predicted"/>
<feature type="compositionally biased region" description="Polar residues" evidence="2">
    <location>
        <begin position="144"/>
        <end position="154"/>
    </location>
</feature>
<sequence length="332" mass="36841">MNEHSRDLIKRASETEANFDNHFFGSSNSFGSLFSLALARQNSSCGSLNALLSELGNASYASQNVLCSAASVNRPLVPESSTQRPTSMANYQWNNPVDPVQSHSYVHQHNEGVDALLGLSSVGVKRMGSSSLPVSALHQRQHESLSSTKFQNSLAEPMPKKQRHELASFGPHLSAGPTATRRKTDLFESLGNTISPDVSRRMVQAETLSMSHPIPSMTRLQDLMTQSNKTREALKALSREQQLLEQQLERNTCDFPKFASFTTSLQSQCNQTASFDQRQLSQNINCDKIWSCTNQNNGNEYVHVVNLSKCKAMELGPSSNNQTIWNYPAMER</sequence>
<evidence type="ECO:0000256" key="2">
    <source>
        <dbReference type="SAM" id="MobiDB-lite"/>
    </source>
</evidence>